<sequence>MIGREIRTTVPVLPQQLSPTAVDQEAVRVKDQQSKAAYRFFYNKRHSTRPLPTLQPGQRVNVKLDGEKGWKTPAKVIAKTQEPRSYLIQTDQGTVARRNRRHLQEVPEPVSESAGQETNNDCDLATQGDTDIPLTATGSPVSCVPTISPSLGTSPKRTLAGRVVKPPARFKGYV</sequence>
<name>A0ACC2H7G0_DALPE</name>
<evidence type="ECO:0000313" key="1">
    <source>
        <dbReference type="EMBL" id="KAJ8011836.1"/>
    </source>
</evidence>
<dbReference type="EMBL" id="CM055732">
    <property type="protein sequence ID" value="KAJ8011836.1"/>
    <property type="molecule type" value="Genomic_DNA"/>
</dbReference>
<dbReference type="Proteomes" id="UP001157502">
    <property type="component" value="Chromosome 5"/>
</dbReference>
<gene>
    <name evidence="1" type="ORF">DPEC_G00062420</name>
</gene>
<accession>A0ACC2H7G0</accession>
<reference evidence="1" key="1">
    <citation type="submission" date="2021-05" db="EMBL/GenBank/DDBJ databases">
        <authorList>
            <person name="Pan Q."/>
            <person name="Jouanno E."/>
            <person name="Zahm M."/>
            <person name="Klopp C."/>
            <person name="Cabau C."/>
            <person name="Louis A."/>
            <person name="Berthelot C."/>
            <person name="Parey E."/>
            <person name="Roest Crollius H."/>
            <person name="Montfort J."/>
            <person name="Robinson-Rechavi M."/>
            <person name="Bouchez O."/>
            <person name="Lampietro C."/>
            <person name="Lopez Roques C."/>
            <person name="Donnadieu C."/>
            <person name="Postlethwait J."/>
            <person name="Bobe J."/>
            <person name="Dillon D."/>
            <person name="Chandos A."/>
            <person name="von Hippel F."/>
            <person name="Guiguen Y."/>
        </authorList>
    </citation>
    <scope>NUCLEOTIDE SEQUENCE</scope>
    <source>
        <strain evidence="1">YG-Jan2019</strain>
    </source>
</reference>
<proteinExistence type="predicted"/>
<protein>
    <submittedName>
        <fullName evidence="1">Uncharacterized protein</fullName>
    </submittedName>
</protein>
<keyword evidence="2" id="KW-1185">Reference proteome</keyword>
<organism evidence="1 2">
    <name type="scientific">Dallia pectoralis</name>
    <name type="common">Alaska blackfish</name>
    <dbReference type="NCBI Taxonomy" id="75939"/>
    <lineage>
        <taxon>Eukaryota</taxon>
        <taxon>Metazoa</taxon>
        <taxon>Chordata</taxon>
        <taxon>Craniata</taxon>
        <taxon>Vertebrata</taxon>
        <taxon>Euteleostomi</taxon>
        <taxon>Actinopterygii</taxon>
        <taxon>Neopterygii</taxon>
        <taxon>Teleostei</taxon>
        <taxon>Protacanthopterygii</taxon>
        <taxon>Esociformes</taxon>
        <taxon>Umbridae</taxon>
        <taxon>Dallia</taxon>
    </lineage>
</organism>
<evidence type="ECO:0000313" key="2">
    <source>
        <dbReference type="Proteomes" id="UP001157502"/>
    </source>
</evidence>
<comment type="caution">
    <text evidence="1">The sequence shown here is derived from an EMBL/GenBank/DDBJ whole genome shotgun (WGS) entry which is preliminary data.</text>
</comment>